<organism evidence="2 4">
    <name type="scientific">Pararhizobium antarcticum</name>
    <dbReference type="NCBI Taxonomy" id="1798805"/>
    <lineage>
        <taxon>Bacteria</taxon>
        <taxon>Pseudomonadati</taxon>
        <taxon>Pseudomonadota</taxon>
        <taxon>Alphaproteobacteria</taxon>
        <taxon>Hyphomicrobiales</taxon>
        <taxon>Rhizobiaceae</taxon>
        <taxon>Rhizobium/Agrobacterium group</taxon>
        <taxon>Pararhizobium</taxon>
    </lineage>
</organism>
<dbReference type="Proteomes" id="UP000182661">
    <property type="component" value="Unassembled WGS sequence"/>
</dbReference>
<feature type="signal peptide" evidence="1">
    <location>
        <begin position="1"/>
        <end position="17"/>
    </location>
</feature>
<accession>A0A657LVR5</accession>
<evidence type="ECO:0000256" key="1">
    <source>
        <dbReference type="SAM" id="SignalP"/>
    </source>
</evidence>
<dbReference type="EMBL" id="LSRP01000074">
    <property type="protein sequence ID" value="OJF98892.1"/>
    <property type="molecule type" value="Genomic_DNA"/>
</dbReference>
<dbReference type="PROSITE" id="PS51257">
    <property type="entry name" value="PROKAR_LIPOPROTEIN"/>
    <property type="match status" value="1"/>
</dbReference>
<proteinExistence type="predicted"/>
<reference evidence="2 4" key="1">
    <citation type="submission" date="2016-02" db="EMBL/GenBank/DDBJ databases">
        <title>Genome sequencing of a beta-galactosidase producing bacteria Rhizobium sp. 59.</title>
        <authorList>
            <person name="Wang D."/>
            <person name="Kot W."/>
            <person name="Qin Y."/>
            <person name="Hansen L."/>
            <person name="Naqvi K."/>
            <person name="Rensing C."/>
        </authorList>
    </citation>
    <scope>NUCLEOTIDE SEQUENCE [LARGE SCALE GENOMIC DNA]</scope>
    <source>
        <strain evidence="2 4">59</strain>
    </source>
</reference>
<feature type="chain" id="PRO_5036159258" evidence="1">
    <location>
        <begin position="18"/>
        <end position="50"/>
    </location>
</feature>
<keyword evidence="1" id="KW-0732">Signal</keyword>
<comment type="caution">
    <text evidence="2">The sequence shown here is derived from an EMBL/GenBank/DDBJ whole genome shotgun (WGS) entry which is preliminary data.</text>
</comment>
<keyword evidence="4" id="KW-1185">Reference proteome</keyword>
<dbReference type="OrthoDB" id="8396979at2"/>
<dbReference type="EMBL" id="LSRP01000074">
    <property type="protein sequence ID" value="OJF98720.1"/>
    <property type="molecule type" value="Genomic_DNA"/>
</dbReference>
<protein>
    <submittedName>
        <fullName evidence="2">Entericidin</fullName>
    </submittedName>
</protein>
<dbReference type="AlphaFoldDB" id="A0A657LVR5"/>
<evidence type="ECO:0000313" key="3">
    <source>
        <dbReference type="EMBL" id="OJF98892.1"/>
    </source>
</evidence>
<gene>
    <name evidence="2" type="ORF">AX760_01385</name>
    <name evidence="3" type="ORF">AX760_02425</name>
</gene>
<evidence type="ECO:0000313" key="2">
    <source>
        <dbReference type="EMBL" id="OJF98720.1"/>
    </source>
</evidence>
<evidence type="ECO:0000313" key="4">
    <source>
        <dbReference type="Proteomes" id="UP000182661"/>
    </source>
</evidence>
<name>A0A657LVR5_9HYPH</name>
<sequence length="50" mass="5159">MKMFVVAAACLSLFALSGCGNTARGLKQDGVQSSNALDNASRRIANANTN</sequence>
<dbReference type="RefSeq" id="WP_071832361.1">
    <property type="nucleotide sequence ID" value="NZ_LSRP01000074.1"/>
</dbReference>